<dbReference type="InterPro" id="IPR001128">
    <property type="entry name" value="Cyt_P450"/>
</dbReference>
<proteinExistence type="inferred from homology"/>
<comment type="similarity">
    <text evidence="4">Belongs to the cytochrome P450 family.</text>
</comment>
<keyword evidence="10" id="KW-0408">Iron</keyword>
<evidence type="ECO:0000256" key="2">
    <source>
        <dbReference type="ARBA" id="ARBA00004174"/>
    </source>
</evidence>
<dbReference type="Gene3D" id="1.10.630.10">
    <property type="entry name" value="Cytochrome P450"/>
    <property type="match status" value="1"/>
</dbReference>
<comment type="cofactor">
    <cofactor evidence="1">
        <name>heme</name>
        <dbReference type="ChEBI" id="CHEBI:30413"/>
    </cofactor>
</comment>
<feature type="non-terminal residue" evidence="13">
    <location>
        <position position="1"/>
    </location>
</feature>
<keyword evidence="9" id="KW-0560">Oxidoreductase</keyword>
<evidence type="ECO:0000256" key="10">
    <source>
        <dbReference type="ARBA" id="ARBA00023004"/>
    </source>
</evidence>
<dbReference type="GO" id="GO:0005506">
    <property type="term" value="F:iron ion binding"/>
    <property type="evidence" value="ECO:0007669"/>
    <property type="project" value="InterPro"/>
</dbReference>
<dbReference type="EMBL" id="GBHO01014335">
    <property type="protein sequence ID" value="JAG29269.1"/>
    <property type="molecule type" value="Transcribed_RNA"/>
</dbReference>
<protein>
    <submittedName>
        <fullName evidence="13">Cytochrome P450 6a8</fullName>
    </submittedName>
</protein>
<keyword evidence="11" id="KW-0503">Monooxygenase</keyword>
<evidence type="ECO:0000256" key="3">
    <source>
        <dbReference type="ARBA" id="ARBA00004406"/>
    </source>
</evidence>
<evidence type="ECO:0000256" key="8">
    <source>
        <dbReference type="ARBA" id="ARBA00022848"/>
    </source>
</evidence>
<evidence type="ECO:0000256" key="11">
    <source>
        <dbReference type="ARBA" id="ARBA00023033"/>
    </source>
</evidence>
<dbReference type="AlphaFoldDB" id="A0A0A9YAP3"/>
<keyword evidence="12" id="KW-0472">Membrane</keyword>
<name>A0A0A9YAP3_LYGHE</name>
<keyword evidence="5" id="KW-0349">Heme</keyword>
<reference evidence="13" key="2">
    <citation type="submission" date="2014-07" db="EMBL/GenBank/DDBJ databases">
        <authorList>
            <person name="Hull J."/>
        </authorList>
    </citation>
    <scope>NUCLEOTIDE SEQUENCE</scope>
</reference>
<sequence>FPNLAAKLRVHLMGEDVVNYFANIVREALASRKSGHIKRDDFLQLMVRLQEQGSLEIEHEDACDAYLNDQIEDKKTEHYELTEDIMIGQALLFLTVGNNGTSSTLTSICYEFAMNPEIQEKARAEVKDVIRSSSNGIMDYESVNKLHYLDQCFKETLRLHTTSSYLMRICCKDYTFPGTEV</sequence>
<gene>
    <name evidence="13" type="primary">Cyp6a8</name>
    <name evidence="13" type="ORF">CM83_100039</name>
</gene>
<evidence type="ECO:0000313" key="13">
    <source>
        <dbReference type="EMBL" id="JAG29269.1"/>
    </source>
</evidence>
<evidence type="ECO:0000256" key="5">
    <source>
        <dbReference type="ARBA" id="ARBA00022617"/>
    </source>
</evidence>
<keyword evidence="7" id="KW-0256">Endoplasmic reticulum</keyword>
<evidence type="ECO:0000256" key="6">
    <source>
        <dbReference type="ARBA" id="ARBA00022723"/>
    </source>
</evidence>
<reference evidence="13" key="1">
    <citation type="journal article" date="2014" name="PLoS ONE">
        <title>Transcriptome-Based Identification of ABC Transporters in the Western Tarnished Plant Bug Lygus hesperus.</title>
        <authorList>
            <person name="Hull J.J."/>
            <person name="Chaney K."/>
            <person name="Geib S.M."/>
            <person name="Fabrick J.A."/>
            <person name="Brent C.S."/>
            <person name="Walsh D."/>
            <person name="Lavine L.C."/>
        </authorList>
    </citation>
    <scope>NUCLEOTIDE SEQUENCE</scope>
</reference>
<dbReference type="GO" id="GO:0020037">
    <property type="term" value="F:heme binding"/>
    <property type="evidence" value="ECO:0007669"/>
    <property type="project" value="InterPro"/>
</dbReference>
<keyword evidence="8" id="KW-0492">Microsome</keyword>
<evidence type="ECO:0000256" key="7">
    <source>
        <dbReference type="ARBA" id="ARBA00022824"/>
    </source>
</evidence>
<feature type="non-terminal residue" evidence="13">
    <location>
        <position position="181"/>
    </location>
</feature>
<dbReference type="PANTHER" id="PTHR24292:SF54">
    <property type="entry name" value="CYP9F3-RELATED"/>
    <property type="match status" value="1"/>
</dbReference>
<dbReference type="Pfam" id="PF00067">
    <property type="entry name" value="p450"/>
    <property type="match status" value="1"/>
</dbReference>
<dbReference type="GO" id="GO:0005789">
    <property type="term" value="C:endoplasmic reticulum membrane"/>
    <property type="evidence" value="ECO:0007669"/>
    <property type="project" value="UniProtKB-SubCell"/>
</dbReference>
<evidence type="ECO:0000256" key="1">
    <source>
        <dbReference type="ARBA" id="ARBA00001971"/>
    </source>
</evidence>
<keyword evidence="6" id="KW-0479">Metal-binding</keyword>
<accession>A0A0A9YAP3</accession>
<comment type="subcellular location">
    <subcellularLocation>
        <location evidence="3">Endoplasmic reticulum membrane</location>
        <topology evidence="3">Peripheral membrane protein</topology>
    </subcellularLocation>
    <subcellularLocation>
        <location evidence="2">Microsome membrane</location>
        <topology evidence="2">Peripheral membrane protein</topology>
    </subcellularLocation>
</comment>
<dbReference type="GO" id="GO:0016705">
    <property type="term" value="F:oxidoreductase activity, acting on paired donors, with incorporation or reduction of molecular oxygen"/>
    <property type="evidence" value="ECO:0007669"/>
    <property type="project" value="InterPro"/>
</dbReference>
<dbReference type="InterPro" id="IPR036396">
    <property type="entry name" value="Cyt_P450_sf"/>
</dbReference>
<dbReference type="SUPFAM" id="SSF48264">
    <property type="entry name" value="Cytochrome P450"/>
    <property type="match status" value="1"/>
</dbReference>
<organism evidence="13">
    <name type="scientific">Lygus hesperus</name>
    <name type="common">Western plant bug</name>
    <dbReference type="NCBI Taxonomy" id="30085"/>
    <lineage>
        <taxon>Eukaryota</taxon>
        <taxon>Metazoa</taxon>
        <taxon>Ecdysozoa</taxon>
        <taxon>Arthropoda</taxon>
        <taxon>Hexapoda</taxon>
        <taxon>Insecta</taxon>
        <taxon>Pterygota</taxon>
        <taxon>Neoptera</taxon>
        <taxon>Paraneoptera</taxon>
        <taxon>Hemiptera</taxon>
        <taxon>Heteroptera</taxon>
        <taxon>Panheteroptera</taxon>
        <taxon>Cimicomorpha</taxon>
        <taxon>Miridae</taxon>
        <taxon>Mirini</taxon>
        <taxon>Lygus</taxon>
    </lineage>
</organism>
<dbReference type="InterPro" id="IPR050476">
    <property type="entry name" value="Insect_CytP450_Detox"/>
</dbReference>
<evidence type="ECO:0000256" key="4">
    <source>
        <dbReference type="ARBA" id="ARBA00010617"/>
    </source>
</evidence>
<dbReference type="GO" id="GO:0004497">
    <property type="term" value="F:monooxygenase activity"/>
    <property type="evidence" value="ECO:0007669"/>
    <property type="project" value="UniProtKB-KW"/>
</dbReference>
<dbReference type="PANTHER" id="PTHR24292">
    <property type="entry name" value="CYTOCHROME P450"/>
    <property type="match status" value="1"/>
</dbReference>
<evidence type="ECO:0000256" key="12">
    <source>
        <dbReference type="ARBA" id="ARBA00023136"/>
    </source>
</evidence>
<evidence type="ECO:0000256" key="9">
    <source>
        <dbReference type="ARBA" id="ARBA00023002"/>
    </source>
</evidence>